<dbReference type="Proteomes" id="UP000275048">
    <property type="component" value="Unassembled WGS sequence"/>
</dbReference>
<dbReference type="Gene3D" id="3.40.190.10">
    <property type="entry name" value="Periplasmic binding protein-like II"/>
    <property type="match status" value="2"/>
</dbReference>
<dbReference type="EMBL" id="RHHB01000004">
    <property type="protein sequence ID" value="RNB51226.1"/>
    <property type="molecule type" value="Genomic_DNA"/>
</dbReference>
<keyword evidence="5" id="KW-1003">Cell membrane</keyword>
<dbReference type="NCBIfam" id="TIGR01728">
    <property type="entry name" value="SsuA_fam"/>
    <property type="match status" value="1"/>
</dbReference>
<keyword evidence="7" id="KW-0732">Signal</keyword>
<evidence type="ECO:0000256" key="1">
    <source>
        <dbReference type="ARBA" id="ARBA00004418"/>
    </source>
</evidence>
<dbReference type="PANTHER" id="PTHR30024:SF47">
    <property type="entry name" value="TAURINE-BINDING PERIPLASMIC PROTEIN"/>
    <property type="match status" value="1"/>
</dbReference>
<evidence type="ECO:0000256" key="2">
    <source>
        <dbReference type="ARBA" id="ARBA00004533"/>
    </source>
</evidence>
<evidence type="ECO:0000256" key="6">
    <source>
        <dbReference type="ARBA" id="ARBA00022519"/>
    </source>
</evidence>
<evidence type="ECO:0000256" key="7">
    <source>
        <dbReference type="ARBA" id="ARBA00022729"/>
    </source>
</evidence>
<comment type="subcellular location">
    <subcellularLocation>
        <location evidence="2">Cell inner membrane</location>
    </subcellularLocation>
    <subcellularLocation>
        <location evidence="1">Periplasm</location>
    </subcellularLocation>
</comment>
<dbReference type="InterPro" id="IPR010067">
    <property type="entry name" value="ABC_SsuA_sub-bd"/>
</dbReference>
<comment type="caution">
    <text evidence="9">The sequence shown here is derived from an EMBL/GenBank/DDBJ whole genome shotgun (WGS) entry which is preliminary data.</text>
</comment>
<evidence type="ECO:0000256" key="8">
    <source>
        <dbReference type="ARBA" id="ARBA00023136"/>
    </source>
</evidence>
<evidence type="ECO:0000256" key="3">
    <source>
        <dbReference type="ARBA" id="ARBA00010742"/>
    </source>
</evidence>
<dbReference type="PROSITE" id="PS51257">
    <property type="entry name" value="PROKAR_LIPOPROTEIN"/>
    <property type="match status" value="1"/>
</dbReference>
<reference evidence="9 10" key="1">
    <citation type="submission" date="2018-10" db="EMBL/GenBank/DDBJ databases">
        <title>Isolation, diversity and antibacterial activity of antinobacteria from the wheat rhizosphere soil.</title>
        <authorList>
            <person name="Sun T."/>
        </authorList>
    </citation>
    <scope>NUCLEOTIDE SEQUENCE [LARGE SCALE GENOMIC DNA]</scope>
    <source>
        <strain evidence="9 10">SJ-23</strain>
    </source>
</reference>
<dbReference type="Pfam" id="PF13379">
    <property type="entry name" value="NMT1_2"/>
    <property type="match status" value="1"/>
</dbReference>
<evidence type="ECO:0000256" key="5">
    <source>
        <dbReference type="ARBA" id="ARBA00022475"/>
    </source>
</evidence>
<dbReference type="CDD" id="cd13553">
    <property type="entry name" value="PBP2_NrtA_CpmA_like"/>
    <property type="match status" value="1"/>
</dbReference>
<dbReference type="OrthoDB" id="506341at2"/>
<dbReference type="GO" id="GO:0042626">
    <property type="term" value="F:ATPase-coupled transmembrane transporter activity"/>
    <property type="evidence" value="ECO:0007669"/>
    <property type="project" value="InterPro"/>
</dbReference>
<accession>A0A3M8AJ01</accession>
<dbReference type="GO" id="GO:0005886">
    <property type="term" value="C:plasma membrane"/>
    <property type="evidence" value="ECO:0007669"/>
    <property type="project" value="UniProtKB-SubCell"/>
</dbReference>
<sequence>MTAPSRATRTTRLGDFAGMMLAGAIVLSAALTGCSAQTAAGAGTQPEAPAAEATGTPATELRLGYFANVTHAPALVGLEEGLLQDALGDTKLSTQVFNAGPAAIEALSAGAIDATYIGPNPAINTYVKSAGASARIVAGAASGGAALVVQPSIDDPSDLAGTTLATPQLGNTQDVALRTWLADEGYETDTTGGGDVAIAPTENAQTLTLFQSGEVDGAWLPEPWVSRLVVDAGAKVLVDEADLWEDGAFPTTVLLVRADFLAEHPETVRALIAGHVASVDWIAANPDEAATVINARLDADTGKPLSDAVIERALEHVDFTVDPHAETFEQLLDDGVAAGTSKPGDIDGLFDLSALNAVLEDEGEEPVSAAGLGTE</sequence>
<organism evidence="9 10">
    <name type="scientific">Agromyces tardus</name>
    <dbReference type="NCBI Taxonomy" id="2583849"/>
    <lineage>
        <taxon>Bacteria</taxon>
        <taxon>Bacillati</taxon>
        <taxon>Actinomycetota</taxon>
        <taxon>Actinomycetes</taxon>
        <taxon>Micrococcales</taxon>
        <taxon>Microbacteriaceae</taxon>
        <taxon>Agromyces</taxon>
    </lineage>
</organism>
<dbReference type="PANTHER" id="PTHR30024">
    <property type="entry name" value="ALIPHATIC SULFONATES-BINDING PROTEIN-RELATED"/>
    <property type="match status" value="1"/>
</dbReference>
<keyword evidence="8" id="KW-0472">Membrane</keyword>
<dbReference type="RefSeq" id="WP_122935795.1">
    <property type="nucleotide sequence ID" value="NZ_JBHSNT010000060.1"/>
</dbReference>
<dbReference type="AlphaFoldDB" id="A0A3M8AJ01"/>
<comment type="similarity">
    <text evidence="3">Belongs to the bacterial solute-binding protein SsuA/TauA family.</text>
</comment>
<proteinExistence type="inferred from homology"/>
<evidence type="ECO:0000256" key="4">
    <source>
        <dbReference type="ARBA" id="ARBA00022448"/>
    </source>
</evidence>
<keyword evidence="10" id="KW-1185">Reference proteome</keyword>
<keyword evidence="4" id="KW-0813">Transport</keyword>
<evidence type="ECO:0000313" key="9">
    <source>
        <dbReference type="EMBL" id="RNB51226.1"/>
    </source>
</evidence>
<protein>
    <submittedName>
        <fullName evidence="9">ABC transporter substrate-binding protein</fullName>
    </submittedName>
</protein>
<evidence type="ECO:0000313" key="10">
    <source>
        <dbReference type="Proteomes" id="UP000275048"/>
    </source>
</evidence>
<dbReference type="SUPFAM" id="SSF53850">
    <property type="entry name" value="Periplasmic binding protein-like II"/>
    <property type="match status" value="1"/>
</dbReference>
<name>A0A3M8AJ01_9MICO</name>
<keyword evidence="6" id="KW-0997">Cell inner membrane</keyword>
<dbReference type="InterPro" id="IPR044527">
    <property type="entry name" value="NrtA/CpmA_ABC-bd_dom"/>
</dbReference>
<gene>
    <name evidence="9" type="ORF">EDM22_04095</name>
</gene>
<dbReference type="GO" id="GO:0042597">
    <property type="term" value="C:periplasmic space"/>
    <property type="evidence" value="ECO:0007669"/>
    <property type="project" value="UniProtKB-SubCell"/>
</dbReference>